<keyword evidence="2" id="KW-1185">Reference proteome</keyword>
<evidence type="ECO:0008006" key="3">
    <source>
        <dbReference type="Google" id="ProtNLM"/>
    </source>
</evidence>
<dbReference type="SUPFAM" id="SSF55729">
    <property type="entry name" value="Acyl-CoA N-acyltransferases (Nat)"/>
    <property type="match status" value="1"/>
</dbReference>
<dbReference type="GO" id="GO:1990189">
    <property type="term" value="F:protein N-terminal-serine acetyltransferase activity"/>
    <property type="evidence" value="ECO:0007669"/>
    <property type="project" value="TreeGrafter"/>
</dbReference>
<organism evidence="1 2">
    <name type="scientific">Coprinellus micaceus</name>
    <name type="common">Glistening ink-cap mushroom</name>
    <name type="synonym">Coprinus micaceus</name>
    <dbReference type="NCBI Taxonomy" id="71717"/>
    <lineage>
        <taxon>Eukaryota</taxon>
        <taxon>Fungi</taxon>
        <taxon>Dikarya</taxon>
        <taxon>Basidiomycota</taxon>
        <taxon>Agaricomycotina</taxon>
        <taxon>Agaricomycetes</taxon>
        <taxon>Agaricomycetidae</taxon>
        <taxon>Agaricales</taxon>
        <taxon>Agaricineae</taxon>
        <taxon>Psathyrellaceae</taxon>
        <taxon>Coprinellus</taxon>
    </lineage>
</organism>
<gene>
    <name evidence="1" type="ORF">FA13DRAFT_1757767</name>
</gene>
<sequence length="241" mass="26738">MSPTEPQHDSNFCFAVPSVLENDRVRVTPFIPPIHLSTYFAASERHPEVYKYLPWGPFSSQEDLGHLVDKKFSKDPGYILFAVFDKADPAPDESKSLGVIAGVIAYGGLPVLVEIGAVIVLPQVQRKDLASNAVGLLLGYALKLPTHPCFRGLRLAQRLGFQMEEILRWDRVLPAWKETDVGNGKGEREGDPRAGWLGRDTVMLSLCWDDWENGGRDKVALLMQRGNNSPGVYAKPGIRRA</sequence>
<dbReference type="OrthoDB" id="41238at2759"/>
<dbReference type="EMBL" id="QPFP01000137">
    <property type="protein sequence ID" value="TEB20507.1"/>
    <property type="molecule type" value="Genomic_DNA"/>
</dbReference>
<dbReference type="PANTHER" id="PTHR43441:SF5">
    <property type="entry name" value="FAMILY ACETYLTRANSFERASE, PUTATIVE-RELATED"/>
    <property type="match status" value="1"/>
</dbReference>
<name>A0A4Y7SFA6_COPMI</name>
<dbReference type="AlphaFoldDB" id="A0A4Y7SFA6"/>
<reference evidence="1 2" key="1">
    <citation type="journal article" date="2019" name="Nat. Ecol. Evol.">
        <title>Megaphylogeny resolves global patterns of mushroom evolution.</title>
        <authorList>
            <person name="Varga T."/>
            <person name="Krizsan K."/>
            <person name="Foldi C."/>
            <person name="Dima B."/>
            <person name="Sanchez-Garcia M."/>
            <person name="Sanchez-Ramirez S."/>
            <person name="Szollosi G.J."/>
            <person name="Szarkandi J.G."/>
            <person name="Papp V."/>
            <person name="Albert L."/>
            <person name="Andreopoulos W."/>
            <person name="Angelini C."/>
            <person name="Antonin V."/>
            <person name="Barry K.W."/>
            <person name="Bougher N.L."/>
            <person name="Buchanan P."/>
            <person name="Buyck B."/>
            <person name="Bense V."/>
            <person name="Catcheside P."/>
            <person name="Chovatia M."/>
            <person name="Cooper J."/>
            <person name="Damon W."/>
            <person name="Desjardin D."/>
            <person name="Finy P."/>
            <person name="Geml J."/>
            <person name="Haridas S."/>
            <person name="Hughes K."/>
            <person name="Justo A."/>
            <person name="Karasinski D."/>
            <person name="Kautmanova I."/>
            <person name="Kiss B."/>
            <person name="Kocsube S."/>
            <person name="Kotiranta H."/>
            <person name="LaButti K.M."/>
            <person name="Lechner B.E."/>
            <person name="Liimatainen K."/>
            <person name="Lipzen A."/>
            <person name="Lukacs Z."/>
            <person name="Mihaltcheva S."/>
            <person name="Morgado L.N."/>
            <person name="Niskanen T."/>
            <person name="Noordeloos M.E."/>
            <person name="Ohm R.A."/>
            <person name="Ortiz-Santana B."/>
            <person name="Ovrebo C."/>
            <person name="Racz N."/>
            <person name="Riley R."/>
            <person name="Savchenko A."/>
            <person name="Shiryaev A."/>
            <person name="Soop K."/>
            <person name="Spirin V."/>
            <person name="Szebenyi C."/>
            <person name="Tomsovsky M."/>
            <person name="Tulloss R.E."/>
            <person name="Uehling J."/>
            <person name="Grigoriev I.V."/>
            <person name="Vagvolgyi C."/>
            <person name="Papp T."/>
            <person name="Martin F.M."/>
            <person name="Miettinen O."/>
            <person name="Hibbett D.S."/>
            <person name="Nagy L.G."/>
        </authorList>
    </citation>
    <scope>NUCLEOTIDE SEQUENCE [LARGE SCALE GENOMIC DNA]</scope>
    <source>
        <strain evidence="1 2">FP101781</strain>
    </source>
</reference>
<dbReference type="PANTHER" id="PTHR43441">
    <property type="entry name" value="RIBOSOMAL-PROTEIN-SERINE ACETYLTRANSFERASE"/>
    <property type="match status" value="1"/>
</dbReference>
<evidence type="ECO:0000313" key="1">
    <source>
        <dbReference type="EMBL" id="TEB20507.1"/>
    </source>
</evidence>
<dbReference type="GO" id="GO:0008999">
    <property type="term" value="F:protein-N-terminal-alanine acetyltransferase activity"/>
    <property type="evidence" value="ECO:0007669"/>
    <property type="project" value="TreeGrafter"/>
</dbReference>
<protein>
    <recommendedName>
        <fullName evidence="3">N-acetyltransferase domain-containing protein</fullName>
    </recommendedName>
</protein>
<evidence type="ECO:0000313" key="2">
    <source>
        <dbReference type="Proteomes" id="UP000298030"/>
    </source>
</evidence>
<dbReference type="InterPro" id="IPR016181">
    <property type="entry name" value="Acyl_CoA_acyltransferase"/>
</dbReference>
<dbReference type="Gene3D" id="3.40.630.30">
    <property type="match status" value="1"/>
</dbReference>
<comment type="caution">
    <text evidence="1">The sequence shown here is derived from an EMBL/GenBank/DDBJ whole genome shotgun (WGS) entry which is preliminary data.</text>
</comment>
<accession>A0A4Y7SFA6</accession>
<proteinExistence type="predicted"/>
<dbReference type="InterPro" id="IPR051908">
    <property type="entry name" value="Ribosomal_N-acetyltransferase"/>
</dbReference>
<dbReference type="Proteomes" id="UP000298030">
    <property type="component" value="Unassembled WGS sequence"/>
</dbReference>
<dbReference type="STRING" id="71717.A0A4Y7SFA6"/>